<name>A0A212JBG1_9BACT</name>
<organism evidence="14">
    <name type="scientific">uncultured Dysgonomonas sp</name>
    <dbReference type="NCBI Taxonomy" id="206096"/>
    <lineage>
        <taxon>Bacteria</taxon>
        <taxon>Pseudomonadati</taxon>
        <taxon>Bacteroidota</taxon>
        <taxon>Bacteroidia</taxon>
        <taxon>Bacteroidales</taxon>
        <taxon>Dysgonomonadaceae</taxon>
        <taxon>Dysgonomonas</taxon>
        <taxon>environmental samples</taxon>
    </lineage>
</organism>
<dbReference type="Pfam" id="PF02687">
    <property type="entry name" value="FtsX"/>
    <property type="match status" value="1"/>
</dbReference>
<keyword evidence="6 11" id="KW-0812">Transmembrane</keyword>
<evidence type="ECO:0000256" key="9">
    <source>
        <dbReference type="ARBA" id="ARBA00023306"/>
    </source>
</evidence>
<dbReference type="InterPro" id="IPR040690">
    <property type="entry name" value="FtsX_ECD"/>
</dbReference>
<comment type="similarity">
    <text evidence="2 10">Belongs to the ABC-4 integral membrane protein family. FtsX subfamily.</text>
</comment>
<evidence type="ECO:0000256" key="1">
    <source>
        <dbReference type="ARBA" id="ARBA00004651"/>
    </source>
</evidence>
<dbReference type="PIRSF" id="PIRSF003097">
    <property type="entry name" value="FtsX"/>
    <property type="match status" value="1"/>
</dbReference>
<evidence type="ECO:0000259" key="13">
    <source>
        <dbReference type="Pfam" id="PF18075"/>
    </source>
</evidence>
<keyword evidence="9 10" id="KW-0131">Cell cycle</keyword>
<evidence type="ECO:0000256" key="4">
    <source>
        <dbReference type="ARBA" id="ARBA00022475"/>
    </source>
</evidence>
<feature type="transmembrane region" description="Helical" evidence="11">
    <location>
        <begin position="213"/>
        <end position="237"/>
    </location>
</feature>
<gene>
    <name evidence="14" type="ORF">KL86DYS1_11735</name>
</gene>
<dbReference type="PANTHER" id="PTHR47755">
    <property type="entry name" value="CELL DIVISION PROTEIN FTSX"/>
    <property type="match status" value="1"/>
</dbReference>
<accession>A0A212JBG1</accession>
<keyword evidence="5 10" id="KW-0132">Cell division</keyword>
<dbReference type="PANTHER" id="PTHR47755:SF1">
    <property type="entry name" value="CELL DIVISION PROTEIN FTSX"/>
    <property type="match status" value="1"/>
</dbReference>
<dbReference type="GO" id="GO:0051301">
    <property type="term" value="P:cell division"/>
    <property type="evidence" value="ECO:0007669"/>
    <property type="project" value="UniProtKB-KW"/>
</dbReference>
<evidence type="ECO:0000256" key="10">
    <source>
        <dbReference type="PIRNR" id="PIRNR003097"/>
    </source>
</evidence>
<dbReference type="Gene3D" id="3.30.70.3040">
    <property type="match status" value="1"/>
</dbReference>
<dbReference type="InterPro" id="IPR004513">
    <property type="entry name" value="FtsX"/>
</dbReference>
<reference evidence="14" key="1">
    <citation type="submission" date="2016-04" db="EMBL/GenBank/DDBJ databases">
        <authorList>
            <person name="Evans L.H."/>
            <person name="Alamgir A."/>
            <person name="Owens N."/>
            <person name="Weber N.D."/>
            <person name="Virtaneva K."/>
            <person name="Barbian K."/>
            <person name="Babar A."/>
            <person name="Rosenke K."/>
        </authorList>
    </citation>
    <scope>NUCLEOTIDE SEQUENCE</scope>
    <source>
        <strain evidence="14">86-1</strain>
    </source>
</reference>
<dbReference type="GO" id="GO:0005886">
    <property type="term" value="C:plasma membrane"/>
    <property type="evidence" value="ECO:0007669"/>
    <property type="project" value="UniProtKB-SubCell"/>
</dbReference>
<feature type="domain" description="ABC3 transporter permease C-terminal" evidence="12">
    <location>
        <begin position="168"/>
        <end position="285"/>
    </location>
</feature>
<feature type="transmembrane region" description="Helical" evidence="11">
    <location>
        <begin position="257"/>
        <end position="278"/>
    </location>
</feature>
<feature type="domain" description="FtsX extracellular" evidence="13">
    <location>
        <begin position="53"/>
        <end position="139"/>
    </location>
</feature>
<sequence length="292" mass="32375">MSDKRQPRTISLFTSGVISTISITLVLFLLGLTILVAFTGKGLAAYFKENMGMSIELTGNMDAATIQKTKDKIEANPYVKSTTYISKEEVKKQLVDDLGGDPEEVLGYDPSRSYFDVFIKSEYVNTDSIKKVEASFKDFKLTKGLSFKEEDIASANQNLSKVGSILLVLAVILILISFTLIRNTIQLNIYSKRFLINTMQLVGATNGFIRRPFIMSTVVSGIIAAILANVAITGVIYYFTNEYPELISIVTMTELLIVYGLVLILGILITVLATISAVNRYLRMTTNKLYHV</sequence>
<protein>
    <recommendedName>
        <fullName evidence="3 10">Cell division protein FtsX</fullName>
    </recommendedName>
</protein>
<evidence type="ECO:0000256" key="11">
    <source>
        <dbReference type="SAM" id="Phobius"/>
    </source>
</evidence>
<evidence type="ECO:0000256" key="8">
    <source>
        <dbReference type="ARBA" id="ARBA00023136"/>
    </source>
</evidence>
<feature type="transmembrane region" description="Helical" evidence="11">
    <location>
        <begin position="12"/>
        <end position="38"/>
    </location>
</feature>
<keyword evidence="4 10" id="KW-1003">Cell membrane</keyword>
<dbReference type="EMBL" id="FLUM01000001">
    <property type="protein sequence ID" value="SBV96784.1"/>
    <property type="molecule type" value="Genomic_DNA"/>
</dbReference>
<dbReference type="RefSeq" id="WP_296939978.1">
    <property type="nucleotide sequence ID" value="NZ_LT599032.1"/>
</dbReference>
<evidence type="ECO:0000256" key="2">
    <source>
        <dbReference type="ARBA" id="ARBA00007379"/>
    </source>
</evidence>
<proteinExistence type="inferred from homology"/>
<dbReference type="Pfam" id="PF18075">
    <property type="entry name" value="FtsX_ECD"/>
    <property type="match status" value="1"/>
</dbReference>
<keyword evidence="7 11" id="KW-1133">Transmembrane helix</keyword>
<comment type="subcellular location">
    <subcellularLocation>
        <location evidence="1">Cell membrane</location>
        <topology evidence="1">Multi-pass membrane protein</topology>
    </subcellularLocation>
</comment>
<evidence type="ECO:0000256" key="5">
    <source>
        <dbReference type="ARBA" id="ARBA00022618"/>
    </source>
</evidence>
<evidence type="ECO:0000259" key="12">
    <source>
        <dbReference type="Pfam" id="PF02687"/>
    </source>
</evidence>
<dbReference type="AlphaFoldDB" id="A0A212JBG1"/>
<evidence type="ECO:0000313" key="14">
    <source>
        <dbReference type="EMBL" id="SBV96784.1"/>
    </source>
</evidence>
<feature type="transmembrane region" description="Helical" evidence="11">
    <location>
        <begin position="165"/>
        <end position="185"/>
    </location>
</feature>
<dbReference type="InterPro" id="IPR003838">
    <property type="entry name" value="ABC3_permease_C"/>
</dbReference>
<evidence type="ECO:0000256" key="3">
    <source>
        <dbReference type="ARBA" id="ARBA00021907"/>
    </source>
</evidence>
<keyword evidence="8 10" id="KW-0472">Membrane</keyword>
<evidence type="ECO:0000256" key="7">
    <source>
        <dbReference type="ARBA" id="ARBA00022989"/>
    </source>
</evidence>
<evidence type="ECO:0000256" key="6">
    <source>
        <dbReference type="ARBA" id="ARBA00022692"/>
    </source>
</evidence>